<dbReference type="Proteomes" id="UP000002305">
    <property type="component" value="Chromosome"/>
</dbReference>
<keyword evidence="4" id="KW-1185">Reference proteome</keyword>
<name>C3PMN5_RICAE</name>
<feature type="transmembrane region" description="Helical" evidence="1">
    <location>
        <begin position="87"/>
        <end position="105"/>
    </location>
</feature>
<proteinExistence type="predicted"/>
<evidence type="ECO:0000256" key="1">
    <source>
        <dbReference type="SAM" id="Phobius"/>
    </source>
</evidence>
<dbReference type="RefSeq" id="WP_012719459.1">
    <property type="nucleotide sequence ID" value="NC_012633.1"/>
</dbReference>
<dbReference type="AlphaFoldDB" id="C3PMN5"/>
<protein>
    <recommendedName>
        <fullName evidence="2">Zinc finger/thioredoxin putative domain-containing protein</fullName>
    </recommendedName>
</protein>
<evidence type="ECO:0000259" key="2">
    <source>
        <dbReference type="Pfam" id="PF13717"/>
    </source>
</evidence>
<dbReference type="HOGENOM" id="CLU_127122_0_0_5"/>
<organism evidence="3 4">
    <name type="scientific">Rickettsia africae (strain ESF-5)</name>
    <dbReference type="NCBI Taxonomy" id="347255"/>
    <lineage>
        <taxon>Bacteria</taxon>
        <taxon>Pseudomonadati</taxon>
        <taxon>Pseudomonadota</taxon>
        <taxon>Alphaproteobacteria</taxon>
        <taxon>Rickettsiales</taxon>
        <taxon>Rickettsiaceae</taxon>
        <taxon>Rickettsieae</taxon>
        <taxon>Rickettsia</taxon>
        <taxon>spotted fever group</taxon>
    </lineage>
</organism>
<evidence type="ECO:0000313" key="4">
    <source>
        <dbReference type="Proteomes" id="UP000002305"/>
    </source>
</evidence>
<keyword evidence="1" id="KW-0472">Membrane</keyword>
<reference evidence="3 4" key="1">
    <citation type="journal article" date="2009" name="BMC Genomics">
        <title>Analysis of the Rickettsia africae genome reveals that virulence acquisition in Rickettsia species may be explained by genome reduction.</title>
        <authorList>
            <person name="Fournier P.-E."/>
            <person name="El Karkouri K."/>
            <person name="Leroy Q."/>
            <person name="Robert C."/>
            <person name="Giumelli B."/>
            <person name="Renesto P."/>
            <person name="Socolovschi C."/>
            <person name="Parola P."/>
            <person name="Audic S."/>
            <person name="Raoult D."/>
        </authorList>
    </citation>
    <scope>NUCLEOTIDE SEQUENCE [LARGE SCALE GENOMIC DNA]</scope>
    <source>
        <strain evidence="3 4">ESF-5</strain>
    </source>
</reference>
<gene>
    <name evidence="3" type="ordered locus">RAF_ORF0233</name>
</gene>
<evidence type="ECO:0000313" key="3">
    <source>
        <dbReference type="EMBL" id="ACP53195.1"/>
    </source>
</evidence>
<dbReference type="EMBL" id="CP001612">
    <property type="protein sequence ID" value="ACP53195.1"/>
    <property type="molecule type" value="Genomic_DNA"/>
</dbReference>
<keyword evidence="1" id="KW-1133">Transmembrane helix</keyword>
<dbReference type="Pfam" id="PF13717">
    <property type="entry name" value="Zn_ribbon_4"/>
    <property type="match status" value="1"/>
</dbReference>
<feature type="domain" description="Zinc finger/thioredoxin putative" evidence="2">
    <location>
        <begin position="1"/>
        <end position="35"/>
    </location>
</feature>
<accession>C3PMN5</accession>
<keyword evidence="1" id="KW-0812">Transmembrane</keyword>
<dbReference type="KEGG" id="raf:RAF_ORF0233"/>
<dbReference type="InterPro" id="IPR011723">
    <property type="entry name" value="Znf/thioredoxin_put"/>
</dbReference>
<sequence length="212" mass="24535">MHITCPNCQTRFIITSNQIGINGRRVKCSKCSHLWYQKLDYNTSTLNVNDFKDKVNTGTIKTPIKNHYNANVPVILPYIPPKKKYNIFPILWTNFIIFCLVILLIDNFKFVDKYDQLKIEEINLGKSRHIGGMKIFYKLSNESDYLISDPIIKVRVMDTNNQALDEYVSITKLQTKIPAKQAIYLEMNIEGIPITAKYIDIVIGNRLGLLFK</sequence>
<dbReference type="NCBIfam" id="TIGR02098">
    <property type="entry name" value="MJ0042_CXXC"/>
    <property type="match status" value="1"/>
</dbReference>